<proteinExistence type="predicted"/>
<evidence type="ECO:0000313" key="2">
    <source>
        <dbReference type="Proteomes" id="UP000235589"/>
    </source>
</evidence>
<dbReference type="RefSeq" id="WP_102364752.1">
    <property type="nucleotide sequence ID" value="NZ_CP020991.1"/>
</dbReference>
<keyword evidence="2" id="KW-1185">Reference proteome</keyword>
<dbReference type="KEGG" id="mpec:B9O19_00270"/>
<accession>A0A2K9NZK3</accession>
<dbReference type="Proteomes" id="UP000235589">
    <property type="component" value="Chromosome"/>
</dbReference>
<dbReference type="AlphaFoldDB" id="A0A2K9NZK3"/>
<name>A0A2K9NZK3_9FIRM</name>
<evidence type="ECO:0000313" key="1">
    <source>
        <dbReference type="EMBL" id="AUO18454.1"/>
    </source>
</evidence>
<dbReference type="GeneID" id="98061699"/>
<protein>
    <submittedName>
        <fullName evidence="1">Uncharacterized protein</fullName>
    </submittedName>
</protein>
<sequence length="292" mass="32698">MLLIISDGGNLARETSRILDKLDANYLFHFSSFSNAGFLGKGNAVVGKMSYRSLCRIIDKNNINCVVDIINAPKSDESLVALNVAEDLKLPLIKLIPPTLPFERSNLKRVNIKCDVDYSYESVASKINNTVGNIVFFSKPYNVKAISDLVFDRNSLYVPISSGFDFDIELALEFGIPLLNVKDFDDISSFDGMKGVLKKLEAKLLITDSSFDILDKLKAASELGVNVIFTQNSGYDYKYIYDNLDEFSSILKELFVLDSEENISDYEYKENINKGQLLNKSDALSDSSEHQK</sequence>
<dbReference type="EMBL" id="CP020991">
    <property type="protein sequence ID" value="AUO18454.1"/>
    <property type="molecule type" value="Genomic_DNA"/>
</dbReference>
<reference evidence="1 2" key="1">
    <citation type="submission" date="2017-04" db="EMBL/GenBank/DDBJ databases">
        <title>Monoglobus pectinilyticus 14 draft genome.</title>
        <authorList>
            <person name="Kim C."/>
            <person name="Rosendale D.I."/>
            <person name="Kelly W.J."/>
            <person name="Tannock G.W."/>
            <person name="Patchett M.L."/>
            <person name="Jordens J.Z."/>
        </authorList>
    </citation>
    <scope>NUCLEOTIDE SEQUENCE [LARGE SCALE GENOMIC DNA]</scope>
    <source>
        <strain evidence="1 2">14</strain>
    </source>
</reference>
<organism evidence="1 2">
    <name type="scientific">Monoglobus pectinilyticus</name>
    <dbReference type="NCBI Taxonomy" id="1981510"/>
    <lineage>
        <taxon>Bacteria</taxon>
        <taxon>Bacillati</taxon>
        <taxon>Bacillota</taxon>
        <taxon>Clostridia</taxon>
        <taxon>Monoglobales</taxon>
        <taxon>Monoglobaceae</taxon>
        <taxon>Monoglobus</taxon>
    </lineage>
</organism>
<gene>
    <name evidence="1" type="ORF">B9O19_00270</name>
</gene>